<name>A0ABQ6VBZ8_9MICO</name>
<dbReference type="GeneID" id="77477129"/>
<dbReference type="InterPro" id="IPR002575">
    <property type="entry name" value="Aminoglycoside_PTrfase"/>
</dbReference>
<dbReference type="PROSITE" id="PS00109">
    <property type="entry name" value="PROTEIN_KINASE_TYR"/>
    <property type="match status" value="1"/>
</dbReference>
<keyword evidence="3" id="KW-1185">Reference proteome</keyword>
<gene>
    <name evidence="2" type="ORF">F6A08_11730</name>
</gene>
<reference evidence="3" key="1">
    <citation type="submission" date="2019-09" db="EMBL/GenBank/DDBJ databases">
        <title>Whole genome sequencing of Microbacterium maritypicum.</title>
        <authorList>
            <person name="Lenchi N."/>
        </authorList>
    </citation>
    <scope>NUCLEOTIDE SEQUENCE [LARGE SCALE GENOMIC DNA]</scope>
    <source>
        <strain evidence="3">G1</strain>
    </source>
</reference>
<dbReference type="SUPFAM" id="SSF56112">
    <property type="entry name" value="Protein kinase-like (PK-like)"/>
    <property type="match status" value="1"/>
</dbReference>
<organism evidence="2 3">
    <name type="scientific">Microbacterium algeriense</name>
    <dbReference type="NCBI Taxonomy" id="2615184"/>
    <lineage>
        <taxon>Bacteria</taxon>
        <taxon>Bacillati</taxon>
        <taxon>Actinomycetota</taxon>
        <taxon>Actinomycetes</taxon>
        <taxon>Micrococcales</taxon>
        <taxon>Microbacteriaceae</taxon>
        <taxon>Microbacterium</taxon>
    </lineage>
</organism>
<accession>A0ABQ6VBZ8</accession>
<dbReference type="Proteomes" id="UP000478836">
    <property type="component" value="Unassembled WGS sequence"/>
</dbReference>
<evidence type="ECO:0000313" key="3">
    <source>
        <dbReference type="Proteomes" id="UP000478836"/>
    </source>
</evidence>
<evidence type="ECO:0000259" key="1">
    <source>
        <dbReference type="Pfam" id="PF01636"/>
    </source>
</evidence>
<comment type="caution">
    <text evidence="2">The sequence shown here is derived from an EMBL/GenBank/DDBJ whole genome shotgun (WGS) entry which is preliminary data.</text>
</comment>
<dbReference type="RefSeq" id="WP_151459523.1">
    <property type="nucleotide sequence ID" value="NZ_WAAO01000002.1"/>
</dbReference>
<sequence>MKAGADRRRPAWTSLPAALRTRILRAVGGEYVRDEPAHGGFSASYAGVLTTTTARAFVKACAADGHADSLRFLRAELHTLSHLPEGIAPPLHAAIDDATGAALIIDAIDGHHPGNPWTPEDLTAVAQTLRAVSGTRAPVELPRAEDDMVPGFTRWREIAVDSRLRAGLPDRLRGALPELLRIEDGFAQAVHGETIVHDDVRADNILISDGRAHLLDWPHARRGAAWTDLPCLLPSIEAAGGPRCEDAWRTFEEHGAPSQTAMLPVISGFASFLWCQQAQPEIPQLPGLRAFQRTQALPALRWLGGLLP</sequence>
<dbReference type="InterPro" id="IPR011009">
    <property type="entry name" value="Kinase-like_dom_sf"/>
</dbReference>
<proteinExistence type="predicted"/>
<evidence type="ECO:0000313" key="2">
    <source>
        <dbReference type="EMBL" id="KAB1864742.1"/>
    </source>
</evidence>
<protein>
    <submittedName>
        <fullName evidence="2">Aminoglycoside phosphotransferase family protein</fullName>
    </submittedName>
</protein>
<dbReference type="EMBL" id="WAAO01000002">
    <property type="protein sequence ID" value="KAB1864742.1"/>
    <property type="molecule type" value="Genomic_DNA"/>
</dbReference>
<dbReference type="InterPro" id="IPR008266">
    <property type="entry name" value="Tyr_kinase_AS"/>
</dbReference>
<dbReference type="Pfam" id="PF01636">
    <property type="entry name" value="APH"/>
    <property type="match status" value="1"/>
</dbReference>
<feature type="domain" description="Aminoglycoside phosphotransferase" evidence="1">
    <location>
        <begin position="38"/>
        <end position="250"/>
    </location>
</feature>
<dbReference type="Gene3D" id="3.90.1200.10">
    <property type="match status" value="1"/>
</dbReference>